<dbReference type="eggNOG" id="COG0641">
    <property type="taxonomic scope" value="Bacteria"/>
</dbReference>
<dbReference type="Gene3D" id="3.20.20.70">
    <property type="entry name" value="Aldolase class I"/>
    <property type="match status" value="1"/>
</dbReference>
<dbReference type="PATRIC" id="fig|1184267.3.peg.2136"/>
<evidence type="ECO:0000259" key="7">
    <source>
        <dbReference type="Pfam" id="PF04055"/>
    </source>
</evidence>
<dbReference type="PANTHER" id="PTHR43273">
    <property type="entry name" value="ANAEROBIC SULFATASE-MATURATING ENZYME HOMOLOG ASLB-RELATED"/>
    <property type="match status" value="1"/>
</dbReference>
<evidence type="ECO:0000256" key="4">
    <source>
        <dbReference type="ARBA" id="ARBA00023004"/>
    </source>
</evidence>
<keyword evidence="5" id="KW-0411">Iron-sulfur</keyword>
<keyword evidence="3" id="KW-0479">Metal-binding</keyword>
<comment type="similarity">
    <text evidence="6">Belongs to the radical SAM superfamily. Anaerobic sulfatase-maturating enzyme family.</text>
</comment>
<dbReference type="RefSeq" id="WP_015470817.1">
    <property type="nucleotide sequence ID" value="NC_020813.1"/>
</dbReference>
<dbReference type="EMBL" id="CP003537">
    <property type="protein sequence ID" value="AGH96327.1"/>
    <property type="molecule type" value="Genomic_DNA"/>
</dbReference>
<evidence type="ECO:0000313" key="8">
    <source>
        <dbReference type="EMBL" id="AGH96327.1"/>
    </source>
</evidence>
<evidence type="ECO:0000256" key="3">
    <source>
        <dbReference type="ARBA" id="ARBA00022723"/>
    </source>
</evidence>
<dbReference type="GO" id="GO:0046872">
    <property type="term" value="F:metal ion binding"/>
    <property type="evidence" value="ECO:0007669"/>
    <property type="project" value="UniProtKB-KW"/>
</dbReference>
<accession>M4VA93</accession>
<dbReference type="NCBIfam" id="TIGR04085">
    <property type="entry name" value="rSAM_more_4Fe4S"/>
    <property type="match status" value="1"/>
</dbReference>
<dbReference type="SUPFAM" id="SSF102114">
    <property type="entry name" value="Radical SAM enzymes"/>
    <property type="match status" value="1"/>
</dbReference>
<comment type="cofactor">
    <cofactor evidence="1">
        <name>[4Fe-4S] cluster</name>
        <dbReference type="ChEBI" id="CHEBI:49883"/>
    </cofactor>
</comment>
<dbReference type="InterPro" id="IPR023885">
    <property type="entry name" value="4Fe4S-binding_SPASM_dom"/>
</dbReference>
<dbReference type="Proteomes" id="UP000012040">
    <property type="component" value="Chromosome"/>
</dbReference>
<organism evidence="8 9">
    <name type="scientific">Pseudobdellovibrio exovorus JSS</name>
    <dbReference type="NCBI Taxonomy" id="1184267"/>
    <lineage>
        <taxon>Bacteria</taxon>
        <taxon>Pseudomonadati</taxon>
        <taxon>Bdellovibrionota</taxon>
        <taxon>Bdellovibrionia</taxon>
        <taxon>Bdellovibrionales</taxon>
        <taxon>Pseudobdellovibrionaceae</taxon>
        <taxon>Pseudobdellovibrio</taxon>
    </lineage>
</organism>
<dbReference type="InterPro" id="IPR007197">
    <property type="entry name" value="rSAM"/>
</dbReference>
<dbReference type="InterPro" id="IPR058240">
    <property type="entry name" value="rSAM_sf"/>
</dbReference>
<dbReference type="OrthoDB" id="5288974at2"/>
<dbReference type="GO" id="GO:0051536">
    <property type="term" value="F:iron-sulfur cluster binding"/>
    <property type="evidence" value="ECO:0007669"/>
    <property type="project" value="UniProtKB-KW"/>
</dbReference>
<dbReference type="SFLD" id="SFLDS00029">
    <property type="entry name" value="Radical_SAM"/>
    <property type="match status" value="1"/>
</dbReference>
<dbReference type="Pfam" id="PF04055">
    <property type="entry name" value="Radical_SAM"/>
    <property type="match status" value="1"/>
</dbReference>
<dbReference type="KEGG" id="bex:A11Q_2111"/>
<keyword evidence="4" id="KW-0408">Iron</keyword>
<keyword evidence="2" id="KW-0949">S-adenosyl-L-methionine</keyword>
<evidence type="ECO:0000256" key="1">
    <source>
        <dbReference type="ARBA" id="ARBA00001966"/>
    </source>
</evidence>
<dbReference type="SFLD" id="SFLDG01384">
    <property type="entry name" value="thioether_bond_formation_requi"/>
    <property type="match status" value="1"/>
</dbReference>
<dbReference type="GO" id="GO:0016491">
    <property type="term" value="F:oxidoreductase activity"/>
    <property type="evidence" value="ECO:0007669"/>
    <property type="project" value="InterPro"/>
</dbReference>
<dbReference type="PANTHER" id="PTHR43273:SF3">
    <property type="entry name" value="ANAEROBIC SULFATASE-MATURATING ENZYME HOMOLOG ASLB-RELATED"/>
    <property type="match status" value="1"/>
</dbReference>
<dbReference type="CDD" id="cd01335">
    <property type="entry name" value="Radical_SAM"/>
    <property type="match status" value="1"/>
</dbReference>
<name>M4VA93_9BACT</name>
<evidence type="ECO:0000256" key="6">
    <source>
        <dbReference type="ARBA" id="ARBA00023601"/>
    </source>
</evidence>
<gene>
    <name evidence="8" type="ORF">A11Q_2111</name>
</gene>
<dbReference type="InterPro" id="IPR023867">
    <property type="entry name" value="Sulphatase_maturase_rSAM"/>
</dbReference>
<dbReference type="AlphaFoldDB" id="M4VA93"/>
<proteinExistence type="inferred from homology"/>
<feature type="domain" description="Radical SAM core" evidence="7">
    <location>
        <begin position="96"/>
        <end position="243"/>
    </location>
</feature>
<dbReference type="SFLD" id="SFLDG01067">
    <property type="entry name" value="SPASM/twitch_domain_containing"/>
    <property type="match status" value="1"/>
</dbReference>
<evidence type="ECO:0000313" key="9">
    <source>
        <dbReference type="Proteomes" id="UP000012040"/>
    </source>
</evidence>
<reference evidence="8 9" key="1">
    <citation type="journal article" date="2013" name="ISME J.">
        <title>By their genes ye shall know them: genomic signatures of predatory bacteria.</title>
        <authorList>
            <person name="Pasternak Z."/>
            <person name="Pietrokovski S."/>
            <person name="Rotem O."/>
            <person name="Gophna U."/>
            <person name="Lurie-Weinberger M.N."/>
            <person name="Jurkevitch E."/>
        </authorList>
    </citation>
    <scope>NUCLEOTIDE SEQUENCE [LARGE SCALE GENOMIC DNA]</scope>
    <source>
        <strain evidence="8 9">JSS</strain>
    </source>
</reference>
<keyword evidence="9" id="KW-1185">Reference proteome</keyword>
<evidence type="ECO:0000256" key="2">
    <source>
        <dbReference type="ARBA" id="ARBA00022691"/>
    </source>
</evidence>
<protein>
    <submittedName>
        <fullName evidence="8">Heme biosynthesis</fullName>
    </submittedName>
</protein>
<evidence type="ECO:0000256" key="5">
    <source>
        <dbReference type="ARBA" id="ARBA00023014"/>
    </source>
</evidence>
<dbReference type="STRING" id="1184267.A11Q_2111"/>
<dbReference type="InterPro" id="IPR013785">
    <property type="entry name" value="Aldolase_TIM"/>
</dbReference>
<sequence>MELKRFKDIIAIRKPTSVDSFDSIVAFHASNLEVAELSLEAFEAMQEISITTDEQPHLTPHPLSDAYNALNDWNEEPSSTQLRSGRITSQIKNLTINVSQICNLKCNYCSAGGDGTYGAPTLQISIEKTLPQISFFISRLPPQSTFSISFIGGEPLLYPHAIKAIYDYTVNLCLERGITSVFKIVTNGTLVSNSETISILRTMKLDLTISIDGTRDVNDLVRPSKDNNSTTDKILEGLRLLNEDRGNISLIHFSAITSKHNTDITSNYLFLMSLNPDSVDFIFDNESFDDLLLEKFITEINNVAKIAWQKGGERELRKIRTFDHYFSLLDGQQRVENHCGAGKTHLTIDAKNRLFSCVWDPNDLKTSVGQHSQIEDSAISKYSKSLIELNNCNSCWARYLCGGGCMYINNLHTGDKHNKSVSFCKKTRSLILTTLIYYKIARIEQQCSDTEGGIL</sequence>
<dbReference type="HOGENOM" id="CLU_009273_3_3_7"/>
<dbReference type="SFLD" id="SFLDG01386">
    <property type="entry name" value="main_SPASM_domain-containing"/>
    <property type="match status" value="1"/>
</dbReference>